<name>A0A0L8I7E2_OCTBM</name>
<organism evidence="2">
    <name type="scientific">Octopus bimaculoides</name>
    <name type="common">California two-spotted octopus</name>
    <dbReference type="NCBI Taxonomy" id="37653"/>
    <lineage>
        <taxon>Eukaryota</taxon>
        <taxon>Metazoa</taxon>
        <taxon>Spiralia</taxon>
        <taxon>Lophotrochozoa</taxon>
        <taxon>Mollusca</taxon>
        <taxon>Cephalopoda</taxon>
        <taxon>Coleoidea</taxon>
        <taxon>Octopodiformes</taxon>
        <taxon>Octopoda</taxon>
        <taxon>Incirrata</taxon>
        <taxon>Octopodidae</taxon>
        <taxon>Octopus</taxon>
    </lineage>
</organism>
<dbReference type="EMBL" id="KQ416444">
    <property type="protein sequence ID" value="KOF96945.1"/>
    <property type="molecule type" value="Genomic_DNA"/>
</dbReference>
<feature type="chain" id="PRO_5005584202" description="Secreted protein" evidence="1">
    <location>
        <begin position="22"/>
        <end position="84"/>
    </location>
</feature>
<feature type="signal peptide" evidence="1">
    <location>
        <begin position="1"/>
        <end position="21"/>
    </location>
</feature>
<evidence type="ECO:0000256" key="1">
    <source>
        <dbReference type="SAM" id="SignalP"/>
    </source>
</evidence>
<protein>
    <recommendedName>
        <fullName evidence="3">Secreted protein</fullName>
    </recommendedName>
</protein>
<sequence length="84" mass="9684">MSSNITLVVLLTFGNLPKALCFQQTLSTFPWQLQITVDRKEILLFTWSFSIWQPTTRCGGTTFLQVRCCHGRSFRKYTVCISAF</sequence>
<reference evidence="2" key="1">
    <citation type="submission" date="2015-07" db="EMBL/GenBank/DDBJ databases">
        <title>MeaNS - Measles Nucleotide Surveillance Program.</title>
        <authorList>
            <person name="Tran T."/>
            <person name="Druce J."/>
        </authorList>
    </citation>
    <scope>NUCLEOTIDE SEQUENCE</scope>
    <source>
        <strain evidence="2">UCB-OBI-ISO-001</strain>
        <tissue evidence="2">Gonad</tissue>
    </source>
</reference>
<proteinExistence type="predicted"/>
<evidence type="ECO:0000313" key="2">
    <source>
        <dbReference type="EMBL" id="KOF96945.1"/>
    </source>
</evidence>
<keyword evidence="1" id="KW-0732">Signal</keyword>
<evidence type="ECO:0008006" key="3">
    <source>
        <dbReference type="Google" id="ProtNLM"/>
    </source>
</evidence>
<dbReference type="AlphaFoldDB" id="A0A0L8I7E2"/>
<gene>
    <name evidence="2" type="ORF">OCBIM_22032672mg</name>
</gene>
<accession>A0A0L8I7E2</accession>